<accession>A0A1E1WWY9</accession>
<reference evidence="1" key="1">
    <citation type="journal article" date="2017" name="Front. Cell. Infect. Microbiol.">
        <title>The Distinct Transcriptional Response of the Midgut of Amblyomma sculptum and Amblyomma aureolatum Ticks to Rickettsia rickettsii Correlates to Their Differences in Susceptibility to Infection.</title>
        <authorList>
            <person name="Martins L.A."/>
            <person name="Galletti M.F.B.M."/>
            <person name="Ribeiro J.M."/>
            <person name="Fujita A."/>
            <person name="Costa F.B."/>
            <person name="Labruna M.B."/>
            <person name="Daffre S."/>
            <person name="Fogaca A.C."/>
        </authorList>
    </citation>
    <scope>NUCLEOTIDE SEQUENCE</scope>
</reference>
<dbReference type="AlphaFoldDB" id="A0A1E1WWY9"/>
<proteinExistence type="evidence at transcript level"/>
<organism evidence="1">
    <name type="scientific">Amblyomma aureolatum</name>
    <dbReference type="NCBI Taxonomy" id="187763"/>
    <lineage>
        <taxon>Eukaryota</taxon>
        <taxon>Metazoa</taxon>
        <taxon>Ecdysozoa</taxon>
        <taxon>Arthropoda</taxon>
        <taxon>Chelicerata</taxon>
        <taxon>Arachnida</taxon>
        <taxon>Acari</taxon>
        <taxon>Parasitiformes</taxon>
        <taxon>Ixodida</taxon>
        <taxon>Ixodoidea</taxon>
        <taxon>Ixodidae</taxon>
        <taxon>Amblyomminae</taxon>
        <taxon>Amblyomma</taxon>
    </lineage>
</organism>
<sequence>LILGMVTSALGGFWKNHKTCLAFCRPRSQNPGCKDGCQCLAFRYFSAVGGCFSTKHRVPWIFRPASTLHL</sequence>
<protein>
    <submittedName>
        <fullName evidence="1">Putative secreted peptide</fullName>
    </submittedName>
</protein>
<feature type="non-terminal residue" evidence="1">
    <location>
        <position position="1"/>
    </location>
</feature>
<name>A0A1E1WWY9_9ACAR</name>
<dbReference type="EMBL" id="GFAC01007700">
    <property type="protein sequence ID" value="JAT91488.1"/>
    <property type="molecule type" value="mRNA"/>
</dbReference>
<evidence type="ECO:0000313" key="1">
    <source>
        <dbReference type="EMBL" id="JAT91488.1"/>
    </source>
</evidence>